<protein>
    <recommendedName>
        <fullName evidence="6">SH3 domain-containing protein</fullName>
    </recommendedName>
</protein>
<evidence type="ECO:0000256" key="3">
    <source>
        <dbReference type="ARBA" id="ARBA00022490"/>
    </source>
</evidence>
<dbReference type="PANTHER" id="PTHR47174:SF3">
    <property type="entry name" value="BRIDGING INTEGRATOR 3"/>
    <property type="match status" value="1"/>
</dbReference>
<evidence type="ECO:0000256" key="2">
    <source>
        <dbReference type="ARBA" id="ARBA00022443"/>
    </source>
</evidence>
<dbReference type="PROSITE" id="PS50002">
    <property type="entry name" value="SH3"/>
    <property type="match status" value="1"/>
</dbReference>
<dbReference type="AlphaFoldDB" id="A0A9W7Y1F0"/>
<dbReference type="Proteomes" id="UP001149813">
    <property type="component" value="Unassembled WGS sequence"/>
</dbReference>
<keyword evidence="8" id="KW-1185">Reference proteome</keyword>
<reference evidence="7" key="1">
    <citation type="submission" date="2022-07" db="EMBL/GenBank/DDBJ databases">
        <title>Phylogenomic reconstructions and comparative analyses of Kickxellomycotina fungi.</title>
        <authorList>
            <person name="Reynolds N.K."/>
            <person name="Stajich J.E."/>
            <person name="Barry K."/>
            <person name="Grigoriev I.V."/>
            <person name="Crous P."/>
            <person name="Smith M.E."/>
        </authorList>
    </citation>
    <scope>NUCLEOTIDE SEQUENCE</scope>
    <source>
        <strain evidence="7">NBRC 32514</strain>
    </source>
</reference>
<comment type="subcellular location">
    <subcellularLocation>
        <location evidence="1">Cytoplasm</location>
    </subcellularLocation>
</comment>
<accession>A0A9W7Y1F0</accession>
<name>A0A9W7Y1F0_9FUNG</name>
<dbReference type="SUPFAM" id="SSF50044">
    <property type="entry name" value="SH3-domain"/>
    <property type="match status" value="1"/>
</dbReference>
<dbReference type="GO" id="GO:0005737">
    <property type="term" value="C:cytoplasm"/>
    <property type="evidence" value="ECO:0007669"/>
    <property type="project" value="UniProtKB-SubCell"/>
</dbReference>
<keyword evidence="2 4" id="KW-0728">SH3 domain</keyword>
<dbReference type="InterPro" id="IPR046982">
    <property type="entry name" value="BIN3/RVS161-like"/>
</dbReference>
<feature type="compositionally biased region" description="Low complexity" evidence="5">
    <location>
        <begin position="236"/>
        <end position="252"/>
    </location>
</feature>
<dbReference type="PANTHER" id="PTHR47174">
    <property type="entry name" value="BRIDGING INTEGRATOR 3"/>
    <property type="match status" value="1"/>
</dbReference>
<feature type="domain" description="SH3" evidence="6">
    <location>
        <begin position="632"/>
        <end position="697"/>
    </location>
</feature>
<feature type="region of interest" description="Disordered" evidence="5">
    <location>
        <begin position="350"/>
        <end position="406"/>
    </location>
</feature>
<evidence type="ECO:0000313" key="7">
    <source>
        <dbReference type="EMBL" id="KAJ1721785.1"/>
    </source>
</evidence>
<evidence type="ECO:0000256" key="5">
    <source>
        <dbReference type="SAM" id="MobiDB-lite"/>
    </source>
</evidence>
<evidence type="ECO:0000256" key="4">
    <source>
        <dbReference type="PROSITE-ProRule" id="PRU00192"/>
    </source>
</evidence>
<dbReference type="InterPro" id="IPR036028">
    <property type="entry name" value="SH3-like_dom_sf"/>
</dbReference>
<sequence>MLTVQQTTQLPQQQQQQALMSPTSSATLPKYSLVEPTNHHTNPLVVYLSNSIRRDVGLLAAMGVIKESGVKVINSYLPFITSTTTISSSDEEAAIIRALSDSNCTLPLSSGSGSGSESESDAHMRSSVFAQSAGNLPKASDEPRRPIMQVKKLNRQRSETAPMRPAAQAQQTQLHPLGHHSQQQQTAQQPLFSHVQFQRGPSSPRKEKMHGHSGLGAKLGAFFNKLTLDSETSPRPKAGGAKGGATSTPAASPRTPVLASPYHYHHPGPQSEPASTKSPSLMSFQLAAAPLDSEAEAGTGFDTRRVHERSFSDAPKAPQLARIGAAVQSEPRMMAHRVTVSHCQQAASFENENKHDGQRKPSHGSHVSGASCGASTTTGGYASADSTSSASASNRSVDRTSGASASTLATRKRSFTHLGLGLGMGLGLSMEALSPEQAGSLQPTARGPQLRRTKPAANIAALQAKLVSPNGGISEGMARLAAPTNSLGLVLQTSTAAMAGKAKSKPRQMQLPTPAPIRTQRHHNSFSVMARDPKSPTLTGRMQGGLTAITGSRHPASPTGSKSAAPSTLAFPPMPSDACQAAMLSGSTSSLQLSLAAEQAEMQRRTQQQQQGVPPPIGKALSDSTMDKSIAAMVVVATAAYDYTSSIKGDLEFARGERIVIQSKINDDWWFGSILPEAGRGSTGRSGMFPRSHVTFD</sequence>
<evidence type="ECO:0000313" key="8">
    <source>
        <dbReference type="Proteomes" id="UP001149813"/>
    </source>
</evidence>
<feature type="compositionally biased region" description="Low complexity" evidence="5">
    <location>
        <begin position="1"/>
        <end position="19"/>
    </location>
</feature>
<feature type="region of interest" description="Disordered" evidence="5">
    <location>
        <begin position="229"/>
        <end position="279"/>
    </location>
</feature>
<dbReference type="SMART" id="SM00326">
    <property type="entry name" value="SH3"/>
    <property type="match status" value="1"/>
</dbReference>
<dbReference type="Pfam" id="PF00018">
    <property type="entry name" value="SH3_1"/>
    <property type="match status" value="1"/>
</dbReference>
<dbReference type="GO" id="GO:0051666">
    <property type="term" value="P:actin cortical patch localization"/>
    <property type="evidence" value="ECO:0007669"/>
    <property type="project" value="InterPro"/>
</dbReference>
<dbReference type="OrthoDB" id="207120at2759"/>
<proteinExistence type="predicted"/>
<organism evidence="7 8">
    <name type="scientific">Coemansia erecta</name>
    <dbReference type="NCBI Taxonomy" id="147472"/>
    <lineage>
        <taxon>Eukaryota</taxon>
        <taxon>Fungi</taxon>
        <taxon>Fungi incertae sedis</taxon>
        <taxon>Zoopagomycota</taxon>
        <taxon>Kickxellomycotina</taxon>
        <taxon>Kickxellomycetes</taxon>
        <taxon>Kickxellales</taxon>
        <taxon>Kickxellaceae</taxon>
        <taxon>Coemansia</taxon>
    </lineage>
</organism>
<gene>
    <name evidence="7" type="ORF">LPJ53_003738</name>
</gene>
<feature type="compositionally biased region" description="Low complexity" evidence="5">
    <location>
        <begin position="368"/>
        <end position="393"/>
    </location>
</feature>
<feature type="region of interest" description="Disordered" evidence="5">
    <location>
        <begin position="1"/>
        <end position="22"/>
    </location>
</feature>
<comment type="caution">
    <text evidence="7">The sequence shown here is derived from an EMBL/GenBank/DDBJ whole genome shotgun (WGS) entry which is preliminary data.</text>
</comment>
<feature type="region of interest" description="Disordered" evidence="5">
    <location>
        <begin position="154"/>
        <end position="188"/>
    </location>
</feature>
<dbReference type="GO" id="GO:0015629">
    <property type="term" value="C:actin cytoskeleton"/>
    <property type="evidence" value="ECO:0007669"/>
    <property type="project" value="TreeGrafter"/>
</dbReference>
<keyword evidence="3" id="KW-0963">Cytoplasm</keyword>
<dbReference type="GO" id="GO:0006897">
    <property type="term" value="P:endocytosis"/>
    <property type="evidence" value="ECO:0007669"/>
    <property type="project" value="InterPro"/>
</dbReference>
<evidence type="ECO:0000256" key="1">
    <source>
        <dbReference type="ARBA" id="ARBA00004496"/>
    </source>
</evidence>
<evidence type="ECO:0000259" key="6">
    <source>
        <dbReference type="PROSITE" id="PS50002"/>
    </source>
</evidence>
<dbReference type="Gene3D" id="2.30.30.40">
    <property type="entry name" value="SH3 Domains"/>
    <property type="match status" value="1"/>
</dbReference>
<dbReference type="CDD" id="cd00174">
    <property type="entry name" value="SH3"/>
    <property type="match status" value="1"/>
</dbReference>
<dbReference type="EMBL" id="JANBOJ010000149">
    <property type="protein sequence ID" value="KAJ1721785.1"/>
    <property type="molecule type" value="Genomic_DNA"/>
</dbReference>
<dbReference type="InterPro" id="IPR001452">
    <property type="entry name" value="SH3_domain"/>
</dbReference>